<dbReference type="AlphaFoldDB" id="A0A1L7LKV8"/>
<feature type="transmembrane region" description="Helical" evidence="1">
    <location>
        <begin position="59"/>
        <end position="80"/>
    </location>
</feature>
<evidence type="ECO:0000313" key="3">
    <source>
        <dbReference type="Proteomes" id="UP000217758"/>
    </source>
</evidence>
<keyword evidence="1" id="KW-1133">Transmembrane helix</keyword>
<feature type="transmembrane region" description="Helical" evidence="1">
    <location>
        <begin position="100"/>
        <end position="126"/>
    </location>
</feature>
<dbReference type="InterPro" id="IPR011397">
    <property type="entry name" value="YhfC"/>
</dbReference>
<keyword evidence="3" id="KW-1185">Reference proteome</keyword>
<reference evidence="2 3" key="1">
    <citation type="journal article" date="2016" name="Microbiol. Immunol.">
        <title>Complete genome sequence of Streptococcus troglodytae TKU31 isolated from the oral cavity of a chimpanzee (Pan troglodytes).</title>
        <authorList>
            <person name="Okamoto M."/>
            <person name="Naito M."/>
            <person name="Miyanohara M."/>
            <person name="Imai S."/>
            <person name="Nomura Y."/>
            <person name="Saito W."/>
            <person name="Momoi Y."/>
            <person name="Takada K."/>
            <person name="Miyabe-Nishiwaki T."/>
            <person name="Tomonaga M."/>
            <person name="Hanada N."/>
        </authorList>
    </citation>
    <scope>NUCLEOTIDE SEQUENCE [LARGE SCALE GENOMIC DNA]</scope>
    <source>
        <strain evidence="3">TKU 31</strain>
    </source>
</reference>
<protein>
    <recommendedName>
        <fullName evidence="4">YhfC family intramembrane metalloprotease</fullName>
    </recommendedName>
</protein>
<keyword evidence="1" id="KW-0812">Transmembrane</keyword>
<organism evidence="2 3">
    <name type="scientific">Streptococcus troglodytae</name>
    <dbReference type="NCBI Taxonomy" id="1111760"/>
    <lineage>
        <taxon>Bacteria</taxon>
        <taxon>Bacillati</taxon>
        <taxon>Bacillota</taxon>
        <taxon>Bacilli</taxon>
        <taxon>Lactobacillales</taxon>
        <taxon>Streptococcaceae</taxon>
        <taxon>Streptococcus</taxon>
    </lineage>
</organism>
<feature type="transmembrane region" description="Helical" evidence="1">
    <location>
        <begin position="157"/>
        <end position="179"/>
    </location>
</feature>
<dbReference type="KEGG" id="strg:SRT_14970"/>
<keyword evidence="1" id="KW-0472">Membrane</keyword>
<name>A0A1L7LKV8_9STRE</name>
<sequence length="192" mass="21682">MDGSNWLMTSHPYLYALYGILAAGLFEETARFLIFKYLSARQTLQNRDAIGYGLGHGGIELLLLGVLQLLNFLLISQMIASGQTEGLSQIVIKQMESLTPLSIFLPVFERLIALAVQILLSIWVYLAVKKKRVNLYVMAIIWHALIDLPAMLYQEKILSNMLLTELILLGASLLLWFLTKRMIKKEGEKGLI</sequence>
<dbReference type="Proteomes" id="UP000217758">
    <property type="component" value="Chromosome"/>
</dbReference>
<dbReference type="EMBL" id="AP014612">
    <property type="protein sequence ID" value="BAQ24758.1"/>
    <property type="molecule type" value="Genomic_DNA"/>
</dbReference>
<proteinExistence type="predicted"/>
<gene>
    <name evidence="2" type="ORF">SRT_14970</name>
</gene>
<dbReference type="Pfam" id="PF10086">
    <property type="entry name" value="YhfC"/>
    <property type="match status" value="1"/>
</dbReference>
<evidence type="ECO:0000256" key="1">
    <source>
        <dbReference type="SAM" id="Phobius"/>
    </source>
</evidence>
<accession>A0A1L7LKV8</accession>
<feature type="transmembrane region" description="Helical" evidence="1">
    <location>
        <begin position="15"/>
        <end position="38"/>
    </location>
</feature>
<feature type="transmembrane region" description="Helical" evidence="1">
    <location>
        <begin position="133"/>
        <end position="151"/>
    </location>
</feature>
<evidence type="ECO:0008006" key="4">
    <source>
        <dbReference type="Google" id="ProtNLM"/>
    </source>
</evidence>
<evidence type="ECO:0000313" key="2">
    <source>
        <dbReference type="EMBL" id="BAQ24758.1"/>
    </source>
</evidence>